<feature type="compositionally biased region" description="Polar residues" evidence="1">
    <location>
        <begin position="23"/>
        <end position="46"/>
    </location>
</feature>
<evidence type="ECO:0000313" key="2">
    <source>
        <dbReference type="EMBL" id="MCU6796350.1"/>
    </source>
</evidence>
<gene>
    <name evidence="2" type="ORF">OB236_29930</name>
</gene>
<keyword evidence="3" id="KW-1185">Reference proteome</keyword>
<protein>
    <submittedName>
        <fullName evidence="2">Uncharacterized protein</fullName>
    </submittedName>
</protein>
<feature type="region of interest" description="Disordered" evidence="1">
    <location>
        <begin position="1"/>
        <end position="46"/>
    </location>
</feature>
<dbReference type="RefSeq" id="WP_179097608.1">
    <property type="nucleotide sequence ID" value="NZ_JAOQIO010000103.1"/>
</dbReference>
<name>A0ABT2UNX0_9BACL</name>
<dbReference type="EMBL" id="JAOQIO010000103">
    <property type="protein sequence ID" value="MCU6796350.1"/>
    <property type="molecule type" value="Genomic_DNA"/>
</dbReference>
<dbReference type="Proteomes" id="UP001652445">
    <property type="component" value="Unassembled WGS sequence"/>
</dbReference>
<sequence length="46" mass="4957">MAKNKNKKQQNDTEFSQEILAKNGNSTAAGSQNGTTNTKPNMNSSK</sequence>
<proteinExistence type="predicted"/>
<comment type="caution">
    <text evidence="2">The sequence shown here is derived from an EMBL/GenBank/DDBJ whole genome shotgun (WGS) entry which is preliminary data.</text>
</comment>
<organism evidence="2 3">
    <name type="scientific">Paenibacillus baimaensis</name>
    <dbReference type="NCBI Taxonomy" id="2982185"/>
    <lineage>
        <taxon>Bacteria</taxon>
        <taxon>Bacillati</taxon>
        <taxon>Bacillota</taxon>
        <taxon>Bacilli</taxon>
        <taxon>Bacillales</taxon>
        <taxon>Paenibacillaceae</taxon>
        <taxon>Paenibacillus</taxon>
    </lineage>
</organism>
<evidence type="ECO:0000313" key="3">
    <source>
        <dbReference type="Proteomes" id="UP001652445"/>
    </source>
</evidence>
<reference evidence="2 3" key="1">
    <citation type="submission" date="2022-09" db="EMBL/GenBank/DDBJ databases">
        <authorList>
            <person name="Han X.L."/>
            <person name="Wang Q."/>
            <person name="Lu T."/>
        </authorList>
    </citation>
    <scope>NUCLEOTIDE SEQUENCE [LARGE SCALE GENOMIC DNA]</scope>
    <source>
        <strain evidence="2 3">WQ 127069</strain>
    </source>
</reference>
<accession>A0ABT2UNX0</accession>
<evidence type="ECO:0000256" key="1">
    <source>
        <dbReference type="SAM" id="MobiDB-lite"/>
    </source>
</evidence>